<gene>
    <name evidence="8" type="ORF">GLW05_00750</name>
</gene>
<evidence type="ECO:0000256" key="3">
    <source>
        <dbReference type="ARBA" id="ARBA00022692"/>
    </source>
</evidence>
<feature type="domain" description="Cytochrome C biogenesis protein transmembrane" evidence="7">
    <location>
        <begin position="6"/>
        <end position="210"/>
    </location>
</feature>
<dbReference type="PANTHER" id="PTHR31272:SF4">
    <property type="entry name" value="CYTOCHROME C-TYPE BIOGENESIS PROTEIN HI_1454-RELATED"/>
    <property type="match status" value="1"/>
</dbReference>
<dbReference type="PANTHER" id="PTHR31272">
    <property type="entry name" value="CYTOCHROME C-TYPE BIOGENESIS PROTEIN HI_1454-RELATED"/>
    <property type="match status" value="1"/>
</dbReference>
<evidence type="ECO:0000256" key="5">
    <source>
        <dbReference type="ARBA" id="ARBA00023136"/>
    </source>
</evidence>
<evidence type="ECO:0000256" key="4">
    <source>
        <dbReference type="ARBA" id="ARBA00022989"/>
    </source>
</evidence>
<keyword evidence="5 6" id="KW-0472">Membrane</keyword>
<dbReference type="EMBL" id="WMEQ01000001">
    <property type="protein sequence ID" value="MYL32133.1"/>
    <property type="molecule type" value="Genomic_DNA"/>
</dbReference>
<comment type="subcellular location">
    <subcellularLocation>
        <location evidence="1">Membrane</location>
        <topology evidence="1">Multi-pass membrane protein</topology>
    </subcellularLocation>
</comment>
<keyword evidence="4 6" id="KW-1133">Transmembrane helix</keyword>
<protein>
    <submittedName>
        <fullName evidence="8">Cytochrome c biogenesis protein CcdA</fullName>
    </submittedName>
</protein>
<evidence type="ECO:0000256" key="6">
    <source>
        <dbReference type="SAM" id="Phobius"/>
    </source>
</evidence>
<reference evidence="8 9" key="1">
    <citation type="submission" date="2019-11" db="EMBL/GenBank/DDBJ databases">
        <title>Genome sequences of 17 halophilic strains isolated from different environments.</title>
        <authorList>
            <person name="Furrow R.E."/>
        </authorList>
    </citation>
    <scope>NUCLEOTIDE SEQUENCE [LARGE SCALE GENOMIC DNA]</scope>
    <source>
        <strain evidence="8 9">22514_16_FS</strain>
    </source>
</reference>
<proteinExistence type="inferred from homology"/>
<evidence type="ECO:0000256" key="1">
    <source>
        <dbReference type="ARBA" id="ARBA00004141"/>
    </source>
</evidence>
<accession>A0A6I4ZWJ4</accession>
<feature type="transmembrane region" description="Helical" evidence="6">
    <location>
        <begin position="197"/>
        <end position="218"/>
    </location>
</feature>
<feature type="transmembrane region" description="Helical" evidence="6">
    <location>
        <begin position="163"/>
        <end position="185"/>
    </location>
</feature>
<dbReference type="AlphaFoldDB" id="A0A6I4ZWJ4"/>
<keyword evidence="3 6" id="KW-0812">Transmembrane</keyword>
<feature type="transmembrane region" description="Helical" evidence="6">
    <location>
        <begin position="53"/>
        <end position="75"/>
    </location>
</feature>
<dbReference type="GO" id="GO:0016020">
    <property type="term" value="C:membrane"/>
    <property type="evidence" value="ECO:0007669"/>
    <property type="project" value="UniProtKB-SubCell"/>
</dbReference>
<dbReference type="GO" id="GO:0017004">
    <property type="term" value="P:cytochrome complex assembly"/>
    <property type="evidence" value="ECO:0007669"/>
    <property type="project" value="InterPro"/>
</dbReference>
<name>A0A6I4ZWJ4_9BACI</name>
<dbReference type="Proteomes" id="UP000468638">
    <property type="component" value="Unassembled WGS sequence"/>
</dbReference>
<dbReference type="InterPro" id="IPR051790">
    <property type="entry name" value="Cytochrome_c-biogenesis_DsbD"/>
</dbReference>
<dbReference type="Pfam" id="PF02683">
    <property type="entry name" value="DsbD_TM"/>
    <property type="match status" value="1"/>
</dbReference>
<evidence type="ECO:0000313" key="9">
    <source>
        <dbReference type="Proteomes" id="UP000468638"/>
    </source>
</evidence>
<evidence type="ECO:0000259" key="7">
    <source>
        <dbReference type="Pfam" id="PF02683"/>
    </source>
</evidence>
<organism evidence="8 9">
    <name type="scientific">Pontibacillus yanchengensis</name>
    <dbReference type="NCBI Taxonomy" id="462910"/>
    <lineage>
        <taxon>Bacteria</taxon>
        <taxon>Bacillati</taxon>
        <taxon>Bacillota</taxon>
        <taxon>Bacilli</taxon>
        <taxon>Bacillales</taxon>
        <taxon>Bacillaceae</taxon>
        <taxon>Pontibacillus</taxon>
    </lineage>
</organism>
<sequence length="236" mass="26281">MTDISIFLAFGAGLLSFLSPCCLPLYPAFLSYITGVSVDDLKQGNGLLQKRSLLHTLFFLLGFSTIFIALGFSTSFLGEFFLMNDEFIRQLGSIFIVFLGFVVIGVFKPKFMMRDTTLTFKHKPAGFVGSSFVGMGYAAGWTPCTGPILAAVLAMGVSNPNQAMMYMIAYVFGFAIPFFVMSFFIGRMKWVKRYNRLIIKIGGYSMIVMGIFLFFGWMTKLTSFLSNQFFGGFTGF</sequence>
<feature type="transmembrane region" description="Helical" evidence="6">
    <location>
        <begin position="6"/>
        <end position="32"/>
    </location>
</feature>
<evidence type="ECO:0000313" key="8">
    <source>
        <dbReference type="EMBL" id="MYL32133.1"/>
    </source>
</evidence>
<comment type="caution">
    <text evidence="8">The sequence shown here is derived from an EMBL/GenBank/DDBJ whole genome shotgun (WGS) entry which is preliminary data.</text>
</comment>
<feature type="transmembrane region" description="Helical" evidence="6">
    <location>
        <begin position="87"/>
        <end position="107"/>
    </location>
</feature>
<dbReference type="OrthoDB" id="9803065at2"/>
<evidence type="ECO:0000256" key="2">
    <source>
        <dbReference type="ARBA" id="ARBA00006143"/>
    </source>
</evidence>
<dbReference type="InterPro" id="IPR003834">
    <property type="entry name" value="Cyt_c_assmbl_TM_dom"/>
</dbReference>
<feature type="transmembrane region" description="Helical" evidence="6">
    <location>
        <begin position="127"/>
        <end position="157"/>
    </location>
</feature>
<dbReference type="RefSeq" id="WP_160847451.1">
    <property type="nucleotide sequence ID" value="NZ_WMEQ01000001.1"/>
</dbReference>
<comment type="similarity">
    <text evidence="2">Belongs to the DsbD family.</text>
</comment>